<organism evidence="1 2">
    <name type="scientific">Povalibacter uvarum</name>
    <dbReference type="NCBI Taxonomy" id="732238"/>
    <lineage>
        <taxon>Bacteria</taxon>
        <taxon>Pseudomonadati</taxon>
        <taxon>Pseudomonadota</taxon>
        <taxon>Gammaproteobacteria</taxon>
        <taxon>Steroidobacterales</taxon>
        <taxon>Steroidobacteraceae</taxon>
        <taxon>Povalibacter</taxon>
    </lineage>
</organism>
<gene>
    <name evidence="1" type="ORF">HNQ60_002664</name>
</gene>
<dbReference type="EMBL" id="JACHHZ010000003">
    <property type="protein sequence ID" value="MBB6093783.1"/>
    <property type="molecule type" value="Genomic_DNA"/>
</dbReference>
<sequence>MSDDTTIEKFLGDYVSGGEWFSSLSSHNGWFPPAGVELKFILGDDDKSAKVIVTVQGDLSDAVKEAIERATYVPKDGKLTAQVGHGSVGILETLRMEGEQQSKTMHHMLQFSDGEVGYWICPSKPKS</sequence>
<keyword evidence="2" id="KW-1185">Reference proteome</keyword>
<proteinExistence type="predicted"/>
<evidence type="ECO:0000313" key="1">
    <source>
        <dbReference type="EMBL" id="MBB6093783.1"/>
    </source>
</evidence>
<reference evidence="1 2" key="1">
    <citation type="submission" date="2020-08" db="EMBL/GenBank/DDBJ databases">
        <title>Genomic Encyclopedia of Type Strains, Phase IV (KMG-IV): sequencing the most valuable type-strain genomes for metagenomic binning, comparative biology and taxonomic classification.</title>
        <authorList>
            <person name="Goeker M."/>
        </authorList>
    </citation>
    <scope>NUCLEOTIDE SEQUENCE [LARGE SCALE GENOMIC DNA]</scope>
    <source>
        <strain evidence="1 2">DSM 26723</strain>
    </source>
</reference>
<protein>
    <submittedName>
        <fullName evidence="1">Uncharacterized protein</fullName>
    </submittedName>
</protein>
<accession>A0A841HM06</accession>
<evidence type="ECO:0000313" key="2">
    <source>
        <dbReference type="Proteomes" id="UP000588068"/>
    </source>
</evidence>
<comment type="caution">
    <text evidence="1">The sequence shown here is derived from an EMBL/GenBank/DDBJ whole genome shotgun (WGS) entry which is preliminary data.</text>
</comment>
<dbReference type="AlphaFoldDB" id="A0A841HM06"/>
<dbReference type="RefSeq" id="WP_184332492.1">
    <property type="nucleotide sequence ID" value="NZ_JACHHZ010000003.1"/>
</dbReference>
<dbReference type="Proteomes" id="UP000588068">
    <property type="component" value="Unassembled WGS sequence"/>
</dbReference>
<name>A0A841HM06_9GAMM</name>